<dbReference type="Proteomes" id="UP000486351">
    <property type="component" value="Unassembled WGS sequence"/>
</dbReference>
<accession>A0A6G0R6S2</accession>
<evidence type="ECO:0000313" key="1">
    <source>
        <dbReference type="EMBL" id="KAE9320803.1"/>
    </source>
</evidence>
<dbReference type="AlphaFoldDB" id="A0A6G0R6S2"/>
<reference evidence="1 2" key="1">
    <citation type="submission" date="2018-09" db="EMBL/GenBank/DDBJ databases">
        <title>Genomic investigation of the strawberry pathogen Phytophthora fragariae indicates pathogenicity is determined by transcriptional variation in three key races.</title>
        <authorList>
            <person name="Adams T.M."/>
            <person name="Armitage A.D."/>
            <person name="Sobczyk M.K."/>
            <person name="Bates H.J."/>
            <person name="Dunwell J.M."/>
            <person name="Nellist C.F."/>
            <person name="Harrison R.J."/>
        </authorList>
    </citation>
    <scope>NUCLEOTIDE SEQUENCE [LARGE SCALE GENOMIC DNA]</scope>
    <source>
        <strain evidence="1 2">NOV-77</strain>
    </source>
</reference>
<name>A0A6G0R6S2_9STRA</name>
<dbReference type="EMBL" id="QXFY01001331">
    <property type="protein sequence ID" value="KAE9320803.1"/>
    <property type="molecule type" value="Genomic_DNA"/>
</dbReference>
<protein>
    <submittedName>
        <fullName evidence="1">Uncharacterized protein</fullName>
    </submittedName>
</protein>
<feature type="non-terminal residue" evidence="1">
    <location>
        <position position="45"/>
    </location>
</feature>
<gene>
    <name evidence="1" type="ORF">PF008_g17949</name>
</gene>
<sequence>MDAGYAGDEDENAGSDVRGTLKYLEAASREVSGCRERREASSQQN</sequence>
<evidence type="ECO:0000313" key="2">
    <source>
        <dbReference type="Proteomes" id="UP000486351"/>
    </source>
</evidence>
<comment type="caution">
    <text evidence="1">The sequence shown here is derived from an EMBL/GenBank/DDBJ whole genome shotgun (WGS) entry which is preliminary data.</text>
</comment>
<proteinExistence type="predicted"/>
<organism evidence="1 2">
    <name type="scientific">Phytophthora fragariae</name>
    <dbReference type="NCBI Taxonomy" id="53985"/>
    <lineage>
        <taxon>Eukaryota</taxon>
        <taxon>Sar</taxon>
        <taxon>Stramenopiles</taxon>
        <taxon>Oomycota</taxon>
        <taxon>Peronosporomycetes</taxon>
        <taxon>Peronosporales</taxon>
        <taxon>Peronosporaceae</taxon>
        <taxon>Phytophthora</taxon>
    </lineage>
</organism>